<dbReference type="EMBL" id="JAOL01000207">
    <property type="protein sequence ID" value="EUA85135.1"/>
    <property type="molecule type" value="Genomic_DNA"/>
</dbReference>
<accession>A0ABN0QKN5</accession>
<comment type="caution">
    <text evidence="1">The sequence shown here is derived from an EMBL/GenBank/DDBJ whole genome shotgun (WGS) entry which is preliminary data.</text>
</comment>
<reference evidence="1 2" key="1">
    <citation type="submission" date="2014-01" db="EMBL/GenBank/DDBJ databases">
        <authorList>
            <person name="Dobos K."/>
            <person name="Lenaerts A."/>
            <person name="Ordway D."/>
            <person name="DeGroote M.A."/>
            <person name="Parker T."/>
            <person name="Sizemore C."/>
            <person name="Tallon L.J."/>
            <person name="Sadzewicz L.K."/>
            <person name="Sengamalay N."/>
            <person name="Fraser C.M."/>
            <person name="Hine E."/>
            <person name="Shefchek K.A."/>
            <person name="Das S.P."/>
            <person name="Tettelin H."/>
        </authorList>
    </citation>
    <scope>NUCLEOTIDE SEQUENCE [LARGE SCALE GENOMIC DNA]</scope>
    <source>
        <strain evidence="1 2">Harvey</strain>
    </source>
</reference>
<keyword evidence="2" id="KW-1185">Reference proteome</keyword>
<sequence>MGYACVSTTGQDLDALLVALAATRHALERVIPDKLLGSAKGPDRVVGDAGLRRC</sequence>
<gene>
    <name evidence="1" type="ORF">I551_8376</name>
</gene>
<dbReference type="Proteomes" id="UP000020681">
    <property type="component" value="Unassembled WGS sequence"/>
</dbReference>
<evidence type="ECO:0000313" key="2">
    <source>
        <dbReference type="Proteomes" id="UP000020681"/>
    </source>
</evidence>
<protein>
    <submittedName>
        <fullName evidence="1">Uncharacterized protein</fullName>
    </submittedName>
</protein>
<proteinExistence type="predicted"/>
<name>A0ABN0QKN5_MYCUL</name>
<organism evidence="1 2">
    <name type="scientific">Mycobacterium ulcerans str. Harvey</name>
    <dbReference type="NCBI Taxonomy" id="1299332"/>
    <lineage>
        <taxon>Bacteria</taxon>
        <taxon>Bacillati</taxon>
        <taxon>Actinomycetota</taxon>
        <taxon>Actinomycetes</taxon>
        <taxon>Mycobacteriales</taxon>
        <taxon>Mycobacteriaceae</taxon>
        <taxon>Mycobacterium</taxon>
        <taxon>Mycobacterium ulcerans group</taxon>
    </lineage>
</organism>
<evidence type="ECO:0000313" key="1">
    <source>
        <dbReference type="EMBL" id="EUA85135.1"/>
    </source>
</evidence>